<feature type="active site" description="Schiff-base intermediate with substrate; via topaquinone" evidence="6">
    <location>
        <position position="518"/>
    </location>
</feature>
<feature type="modified residue" description="2',4',5'-topaquinone" evidence="7">
    <location>
        <position position="518"/>
    </location>
</feature>
<dbReference type="Gene3D" id="3.10.450.40">
    <property type="match status" value="2"/>
</dbReference>
<keyword evidence="9" id="KW-0812">Transmembrane</keyword>
<keyword evidence="12" id="KW-1185">Reference proteome</keyword>
<dbReference type="Gene3D" id="2.70.98.20">
    <property type="entry name" value="Copper amine oxidase, catalytic domain"/>
    <property type="match status" value="1"/>
</dbReference>
<reference evidence="11" key="1">
    <citation type="submission" date="2019-08" db="EMBL/GenBank/DDBJ databases">
        <title>The improved chromosome-level genome for the pearl oyster Pinctada fucata martensii using PacBio sequencing and Hi-C.</title>
        <authorList>
            <person name="Zheng Z."/>
        </authorList>
    </citation>
    <scope>NUCLEOTIDE SEQUENCE</scope>
    <source>
        <strain evidence="11">ZZ-2019</strain>
        <tissue evidence="11">Adductor muscle</tissue>
    </source>
</reference>
<dbReference type="Pfam" id="PF01179">
    <property type="entry name" value="Cu_amine_oxid"/>
    <property type="match status" value="1"/>
</dbReference>
<evidence type="ECO:0000313" key="12">
    <source>
        <dbReference type="Proteomes" id="UP001186944"/>
    </source>
</evidence>
<comment type="cofactor">
    <cofactor evidence="8">
        <name>Cu cation</name>
        <dbReference type="ChEBI" id="CHEBI:23378"/>
    </cofactor>
    <text evidence="8">Contains 1 topaquinone per subunit.</text>
</comment>
<accession>A0AA89C598</accession>
<comment type="similarity">
    <text evidence="1 8">Belongs to the copper/topaquinone oxidase family.</text>
</comment>
<evidence type="ECO:0000256" key="4">
    <source>
        <dbReference type="ARBA" id="ARBA00023002"/>
    </source>
</evidence>
<name>A0AA89C598_PINIB</name>
<evidence type="ECO:0000256" key="2">
    <source>
        <dbReference type="ARBA" id="ARBA00022723"/>
    </source>
</evidence>
<dbReference type="Proteomes" id="UP001186944">
    <property type="component" value="Unassembled WGS sequence"/>
</dbReference>
<dbReference type="PANTHER" id="PTHR10638">
    <property type="entry name" value="COPPER AMINE OXIDASE"/>
    <property type="match status" value="1"/>
</dbReference>
<feature type="transmembrane region" description="Helical" evidence="9">
    <location>
        <begin position="39"/>
        <end position="60"/>
    </location>
</feature>
<feature type="active site" description="Proton acceptor" evidence="6">
    <location>
        <position position="439"/>
    </location>
</feature>
<keyword evidence="2 8" id="KW-0479">Metal-binding</keyword>
<keyword evidence="9" id="KW-0472">Membrane</keyword>
<dbReference type="GO" id="GO:0005507">
    <property type="term" value="F:copper ion binding"/>
    <property type="evidence" value="ECO:0007669"/>
    <property type="project" value="InterPro"/>
</dbReference>
<dbReference type="InterPro" id="IPR036460">
    <property type="entry name" value="Cu_amine_oxidase_C_sf"/>
</dbReference>
<dbReference type="SUPFAM" id="SSF49998">
    <property type="entry name" value="Amine oxidase catalytic domain"/>
    <property type="match status" value="1"/>
</dbReference>
<evidence type="ECO:0000256" key="7">
    <source>
        <dbReference type="PIRSR" id="PIRSR600269-51"/>
    </source>
</evidence>
<evidence type="ECO:0000256" key="6">
    <source>
        <dbReference type="PIRSR" id="PIRSR600269-50"/>
    </source>
</evidence>
<dbReference type="PRINTS" id="PR00766">
    <property type="entry name" value="CUDAOXIDASE"/>
</dbReference>
<evidence type="ECO:0000256" key="8">
    <source>
        <dbReference type="RuleBase" id="RU000672"/>
    </source>
</evidence>
<dbReference type="SUPFAM" id="SSF54416">
    <property type="entry name" value="Amine oxidase N-terminal region"/>
    <property type="match status" value="1"/>
</dbReference>
<sequence length="738" mass="84630">MSVTETGNGDFKSFAGEGQVHPDLRNNNVKRETSTTWKICIYLIISIVIFTAGLIIGYFVGNYLFGKIESSDAEGGRPNGTTTSPFLKWEGQSVFAPLSVEEHQIVKERVLLEGLIRRNNSIYRPDDYLLYDLIYDIHVHYPNKTRILEHLDNGGKFPGRFAMVYLYQGSLQKPAFTEYVVGPLERDLSKINVVLHRRLTGPTFNKRPKIPRETVFISKLARKEFKVLDPLLKVSVDGLVYGYNETLDMALRETYAILNTNVPYKRASRAYLTLTNHLDTLDMIPVTAIVHHDTLNASEWSMDNFYYYGQGPFSNASHLMESFRKGILRVVKFPEGYVKEISKKREYLQNKTEPLRQKANLRPSITYAPESPRYTIKGHIVEWMGWSFELSANSFRGPSIFNVKFKNKRILYEHSLNELNLLYSSSTVGGGFSNIVMSDIAYKLGNRMSFIRGVDCPEYASIVNASTWIRSRGRIRPTFCVFEVDGQRALWRHSGAYYSAGLRDHFLAVRAPANLGNYDYTLEFEFHMDGKMGTYVTSSGIVYGSFWYEGGDFGSNTPFGYRVAERAIGSVHDHTFAFKVDFDLIDTQNSFEFIDWKSGSMEQAIRSQQNSPKNIPEYDFNSTRYVEYRPLTKEQGFHVTTNPTFWTIVNNKHRNKWGNKRGYSISHTSQEYIDVLPSDHPALKALPQLKYSCAITKRKDEEPYASYSNYDLSSLNYPLENLDTYMDNENVEDTDIVA</sequence>
<dbReference type="InterPro" id="IPR015798">
    <property type="entry name" value="Cu_amine_oxidase_C"/>
</dbReference>
<evidence type="ECO:0000256" key="9">
    <source>
        <dbReference type="SAM" id="Phobius"/>
    </source>
</evidence>
<proteinExistence type="inferred from homology"/>
<gene>
    <name evidence="11" type="ORF">FSP39_012188</name>
</gene>
<dbReference type="PANTHER" id="PTHR10638:SF20">
    <property type="entry name" value="AMINE OXIDASE"/>
    <property type="match status" value="1"/>
</dbReference>
<feature type="domain" description="Copper amine oxidase catalytic" evidence="10">
    <location>
        <begin position="367"/>
        <end position="738"/>
    </location>
</feature>
<dbReference type="GO" id="GO:0009308">
    <property type="term" value="P:amine metabolic process"/>
    <property type="evidence" value="ECO:0007669"/>
    <property type="project" value="UniProtKB-UniRule"/>
</dbReference>
<dbReference type="AlphaFoldDB" id="A0AA89C598"/>
<evidence type="ECO:0000313" key="11">
    <source>
        <dbReference type="EMBL" id="KAK3095252.1"/>
    </source>
</evidence>
<comment type="PTM">
    <text evidence="7 8">Topaquinone (TPQ) is generated by copper-dependent autoxidation of a specific tyrosyl residue.</text>
</comment>
<evidence type="ECO:0000256" key="1">
    <source>
        <dbReference type="ARBA" id="ARBA00007983"/>
    </source>
</evidence>
<dbReference type="GO" id="GO:0048038">
    <property type="term" value="F:quinone binding"/>
    <property type="evidence" value="ECO:0007669"/>
    <property type="project" value="InterPro"/>
</dbReference>
<dbReference type="InterPro" id="IPR016182">
    <property type="entry name" value="Cu_amine_oxidase_N-reg"/>
</dbReference>
<evidence type="ECO:0000256" key="3">
    <source>
        <dbReference type="ARBA" id="ARBA00022772"/>
    </source>
</evidence>
<dbReference type="EMBL" id="VSWD01000008">
    <property type="protein sequence ID" value="KAK3095252.1"/>
    <property type="molecule type" value="Genomic_DNA"/>
</dbReference>
<comment type="caution">
    <text evidence="11">The sequence shown here is derived from an EMBL/GenBank/DDBJ whole genome shotgun (WGS) entry which is preliminary data.</text>
</comment>
<evidence type="ECO:0000259" key="10">
    <source>
        <dbReference type="Pfam" id="PF01179"/>
    </source>
</evidence>
<protein>
    <recommendedName>
        <fullName evidence="8">Amine oxidase</fullName>
        <ecNumber evidence="8">1.4.3.-</ecNumber>
    </recommendedName>
</protein>
<dbReference type="EC" id="1.4.3.-" evidence="8"/>
<keyword evidence="9" id="KW-1133">Transmembrane helix</keyword>
<keyword evidence="4 8" id="KW-0560">Oxidoreductase</keyword>
<keyword evidence="3 6" id="KW-0801">TPQ</keyword>
<dbReference type="GO" id="GO:0005886">
    <property type="term" value="C:plasma membrane"/>
    <property type="evidence" value="ECO:0007669"/>
    <property type="project" value="TreeGrafter"/>
</dbReference>
<keyword evidence="5 8" id="KW-0186">Copper</keyword>
<evidence type="ECO:0000256" key="5">
    <source>
        <dbReference type="ARBA" id="ARBA00023008"/>
    </source>
</evidence>
<organism evidence="11 12">
    <name type="scientific">Pinctada imbricata</name>
    <name type="common">Atlantic pearl-oyster</name>
    <name type="synonym">Pinctada martensii</name>
    <dbReference type="NCBI Taxonomy" id="66713"/>
    <lineage>
        <taxon>Eukaryota</taxon>
        <taxon>Metazoa</taxon>
        <taxon>Spiralia</taxon>
        <taxon>Lophotrochozoa</taxon>
        <taxon>Mollusca</taxon>
        <taxon>Bivalvia</taxon>
        <taxon>Autobranchia</taxon>
        <taxon>Pteriomorphia</taxon>
        <taxon>Pterioida</taxon>
        <taxon>Pterioidea</taxon>
        <taxon>Pteriidae</taxon>
        <taxon>Pinctada</taxon>
    </lineage>
</organism>
<dbReference type="InterPro" id="IPR000269">
    <property type="entry name" value="Cu_amine_oxidase"/>
</dbReference>
<dbReference type="GO" id="GO:0008131">
    <property type="term" value="F:primary methylamine oxidase activity"/>
    <property type="evidence" value="ECO:0007669"/>
    <property type="project" value="InterPro"/>
</dbReference>